<dbReference type="PROSITE" id="PS51477">
    <property type="entry name" value="PAH"/>
    <property type="match status" value="1"/>
</dbReference>
<feature type="compositionally biased region" description="Low complexity" evidence="8">
    <location>
        <begin position="1041"/>
        <end position="1050"/>
    </location>
</feature>
<evidence type="ECO:0000256" key="2">
    <source>
        <dbReference type="ARBA" id="ARBA00022491"/>
    </source>
</evidence>
<evidence type="ECO:0000256" key="7">
    <source>
        <dbReference type="PROSITE-ProRule" id="PRU00810"/>
    </source>
</evidence>
<keyword evidence="3" id="KW-0597">Phosphoprotein</keyword>
<feature type="compositionally biased region" description="Acidic residues" evidence="8">
    <location>
        <begin position="1022"/>
        <end position="1040"/>
    </location>
</feature>
<feature type="region of interest" description="Disordered" evidence="8">
    <location>
        <begin position="1064"/>
        <end position="1112"/>
    </location>
</feature>
<dbReference type="Gene3D" id="1.20.1160.11">
    <property type="entry name" value="Paired amphipathic helix"/>
    <property type="match status" value="1"/>
</dbReference>
<evidence type="ECO:0000256" key="5">
    <source>
        <dbReference type="ARBA" id="ARBA00023163"/>
    </source>
</evidence>
<evidence type="ECO:0000256" key="8">
    <source>
        <dbReference type="SAM" id="MobiDB-lite"/>
    </source>
</evidence>
<feature type="region of interest" description="Disordered" evidence="8">
    <location>
        <begin position="1506"/>
        <end position="1606"/>
    </location>
</feature>
<feature type="region of interest" description="Disordered" evidence="8">
    <location>
        <begin position="210"/>
        <end position="245"/>
    </location>
</feature>
<organism evidence="9 11">
    <name type="scientific">Petromyzon marinus</name>
    <name type="common">Sea lamprey</name>
    <dbReference type="NCBI Taxonomy" id="7757"/>
    <lineage>
        <taxon>Eukaryota</taxon>
        <taxon>Metazoa</taxon>
        <taxon>Chordata</taxon>
        <taxon>Craniata</taxon>
        <taxon>Vertebrata</taxon>
        <taxon>Cyclostomata</taxon>
        <taxon>Hyperoartia</taxon>
        <taxon>Petromyzontiformes</taxon>
        <taxon>Petromyzontidae</taxon>
        <taxon>Petromyzon</taxon>
    </lineage>
</organism>
<protein>
    <submittedName>
        <fullName evidence="10 11">GON-4-like protein</fullName>
    </submittedName>
</protein>
<feature type="compositionally biased region" description="Polar residues" evidence="8">
    <location>
        <begin position="1573"/>
        <end position="1584"/>
    </location>
</feature>
<dbReference type="CDD" id="cd12202">
    <property type="entry name" value="CASP8AP2"/>
    <property type="match status" value="1"/>
</dbReference>
<keyword evidence="5" id="KW-0804">Transcription</keyword>
<evidence type="ECO:0000313" key="11">
    <source>
        <dbReference type="RefSeq" id="XP_032826263.1"/>
    </source>
</evidence>
<dbReference type="PANTHER" id="PTHR16088:SF3">
    <property type="entry name" value="GON-4-LIKE PROTEIN"/>
    <property type="match status" value="1"/>
</dbReference>
<dbReference type="RefSeq" id="XP_032826263.1">
    <property type="nucleotide sequence ID" value="XM_032970372.1"/>
</dbReference>
<reference evidence="9" key="2">
    <citation type="submission" date="2025-05" db="UniProtKB">
        <authorList>
            <consortium name="RefSeq"/>
        </authorList>
    </citation>
    <scope>NUCLEOTIDE SEQUENCE [LARGE SCALE GENOMIC DNA]</scope>
    <source>
        <tissue evidence="10">Sperm</tissue>
    </source>
</reference>
<evidence type="ECO:0000313" key="10">
    <source>
        <dbReference type="RefSeq" id="XP_032826176.1"/>
    </source>
</evidence>
<evidence type="ECO:0000256" key="1">
    <source>
        <dbReference type="ARBA" id="ARBA00004123"/>
    </source>
</evidence>
<feature type="compositionally biased region" description="Low complexity" evidence="8">
    <location>
        <begin position="22"/>
        <end position="35"/>
    </location>
</feature>
<keyword evidence="4" id="KW-0805">Transcription regulation</keyword>
<dbReference type="Gene3D" id="1.10.10.60">
    <property type="entry name" value="Homeodomain-like"/>
    <property type="match status" value="1"/>
</dbReference>
<evidence type="ECO:0000256" key="3">
    <source>
        <dbReference type="ARBA" id="ARBA00022553"/>
    </source>
</evidence>
<feature type="compositionally biased region" description="Polar residues" evidence="8">
    <location>
        <begin position="1553"/>
        <end position="1565"/>
    </location>
</feature>
<feature type="region of interest" description="Disordered" evidence="8">
    <location>
        <begin position="1686"/>
        <end position="1722"/>
    </location>
</feature>
<comment type="subcellular location">
    <subcellularLocation>
        <location evidence="1 7">Nucleus</location>
    </subcellularLocation>
</comment>
<dbReference type="Proteomes" id="UP001318040">
    <property type="component" value="Chromosome 1"/>
</dbReference>
<dbReference type="SUPFAM" id="SSF46689">
    <property type="entry name" value="Homeodomain-like"/>
    <property type="match status" value="1"/>
</dbReference>
<proteinExistence type="predicted"/>
<dbReference type="Pfam" id="PF02671">
    <property type="entry name" value="PAH"/>
    <property type="match status" value="1"/>
</dbReference>
<keyword evidence="6 7" id="KW-0539">Nucleus</keyword>
<keyword evidence="9" id="KW-1185">Reference proteome</keyword>
<feature type="compositionally biased region" description="Basic and acidic residues" evidence="8">
    <location>
        <begin position="1514"/>
        <end position="1538"/>
    </location>
</feature>
<evidence type="ECO:0000256" key="6">
    <source>
        <dbReference type="ARBA" id="ARBA00023242"/>
    </source>
</evidence>
<dbReference type="InterPro" id="IPR036600">
    <property type="entry name" value="PAH_sf"/>
</dbReference>
<feature type="region of interest" description="Disordered" evidence="8">
    <location>
        <begin position="1"/>
        <end position="46"/>
    </location>
</feature>
<dbReference type="InterPro" id="IPR009057">
    <property type="entry name" value="Homeodomain-like_sf"/>
</dbReference>
<dbReference type="GO" id="GO:0003712">
    <property type="term" value="F:transcription coregulator activity"/>
    <property type="evidence" value="ECO:0007669"/>
    <property type="project" value="TreeGrafter"/>
</dbReference>
<gene>
    <name evidence="10 11 12" type="primary">LOC116951546</name>
</gene>
<dbReference type="SUPFAM" id="SSF47762">
    <property type="entry name" value="PAH2 domain"/>
    <property type="match status" value="2"/>
</dbReference>
<reference evidence="11 12" key="1">
    <citation type="submission" date="2025-04" db="UniProtKB">
        <authorList>
            <consortium name="RefSeq"/>
        </authorList>
    </citation>
    <scope>IDENTIFICATION</scope>
    <source>
        <tissue evidence="11 12">Sperm</tissue>
    </source>
</reference>
<feature type="region of interest" description="Disordered" evidence="8">
    <location>
        <begin position="311"/>
        <end position="355"/>
    </location>
</feature>
<sequence>MPKRRALSSPNVPLEKKIPRINNDSASSSSSVSSDSDSDDNDQNISYRLLKPTFPLEQSSGYVKKYNCEDKLDRSVVCVSKHANDSNCPLHTSTLAAVCQKKPFAEAISEPAFPQNAPLESGSAENKTPGFPAEKTAGLQIEDSTALGPVSCITSKCEPISLATVQDSSPLFSTKETAEDERSVKVGACTSSAVCEPETLAMVVKLETLEKEDNASSSKSPNQYVAELTSKDVQKEGGGGEEEEDDELQIVIVEDTYLEKKLEDDAQQHNLTATNVKNILHEVITNEHVIAMMRAALNNVDEAPIFEPKMTRSKAKEASEKGSQPQFLEIPLEEEDSSDEEYQPEEEEDDTAEETLLESDLENSLVVECVSPISPGHHRLRRSSCVSDVEDEGSTDAQSIQVEEPQPTIQKVRHISAMVVPMGPPPPLPAKDSTFIEKLNAVDEELAFSSIVGYQYRPDDENLIAYRTRSKRTLRDMPIGQLEAELNAPDITPDMYEPAVTEDEDWKTWLHGLMTDPVDNAEDNDDEEDDPEYNFLEDLDEPDVEDFRNDRSVRISKKEVNELMEELFETFGDEAGSQEWEEEVEEEADQQEADFNTPQTIRFEEPLANVIMDCRQTVKTQLDLLRMRKSNIKKKAPNSPGNKEEEKKVLCSFSLSPEQHTMLQQQMQQHVQLLTQVNLLSTDNPSLSSDAHLCRTYLQELYILGEMSQTKYRDVNSAFRSSFIPCNLMESLCIVDDFDKSEKTKSIKNNSKKDKKLKSSEKGSIKGSKLQCPAKLACIIMKSQVFMYRELLPCCMLHPPQPKEKIFFTNGEDNLLVLGLKHFEKTSWQKTLISQYLMPPKSMQQISFRIKNLMAARSSNNVVKTYKKTGVVPVMPKPCVDVLPEEAVAPIDRDPRDIPQWLRKCISVVKSQQNIKESVTPQSPPTALPDVNEQLHENETAMPQSPPKVTVTEEDPQSTKESKRVEDSKSPQGEMLQSSMQSVTVMENDLLGCFNVAGDEGDLKVNATDKTRSDCEGGAQVDEQEEEELTQEEEEEDDSSSESGDSALSVPELQETIDKLSWLASDTRANNPGGDSEDDIISQEETSEQDEEEEETTEPAHNEQENKWNPVIPAFSSSPPAPVEESVISNVEIERQLDVAPKKKVAIKVKPKRTRYRACMDTSKMLLLLGDDILETDPQRDKKDLIFAQAYLNKVKETLQHTPGKYEEFLKILHNFEMNHAHRSVVDMYEELHNAFKEWPELLKEFAVFLLPDQALECGLFEEQQDFEKGRTFLRQLEICFGENPSYYQKIVKALQSCVKFTNEEVNELKTQMWHLMKNHNYLQDVFSMFFDHLKPPTSRMDDFEEVNWTDEKEYKFDGFEEVVLPKLKKYNKEKNKDGPSSSGKDDISTAGAKPCTCTCHEVTNTELKPKKCKKRCLICVNKISGNVKIGKRKEIEHLSRLTEQDPPTQVTESLSPLKKSEGFHNNIDDDGKYSVILQTHKNTDFVQTNEANFDSPVLECQSIVQTGPTVDSPTRDHKSTPTCLHKSERTPSDEKSLRVSLDANSADEKTSKTQLESCSQPKQSSSRRETTTECATEIVSSLARSVKAKEHGSGTVQSGNSKHQAEPLERLHVVCAKNSTVSSTGELVVLWTREADKIILTTCQEKGANGATFTEVAKLLGNKSSQEVSRRFRELVRLFHTAAAAVSPCQHSDEEEEEDSASNSLEPLSDRDSVATDDEIS</sequence>
<dbReference type="KEGG" id="pmrn:116951546"/>
<dbReference type="PANTHER" id="PTHR16088">
    <property type="entry name" value="YY1 ASSOCIATED PROTEIN-RELATED"/>
    <property type="match status" value="1"/>
</dbReference>
<dbReference type="RefSeq" id="XP_032826176.1">
    <property type="nucleotide sequence ID" value="XM_032970285.1"/>
</dbReference>
<accession>A0AAJ7U0W2</accession>
<dbReference type="Pfam" id="PF21227">
    <property type="entry name" value="Myb_DNA-binding_7"/>
    <property type="match status" value="1"/>
</dbReference>
<feature type="region of interest" description="Disordered" evidence="8">
    <location>
        <begin position="939"/>
        <end position="981"/>
    </location>
</feature>
<dbReference type="GO" id="GO:0005634">
    <property type="term" value="C:nucleus"/>
    <property type="evidence" value="ECO:0007669"/>
    <property type="project" value="UniProtKB-SubCell"/>
</dbReference>
<keyword evidence="2" id="KW-0678">Repressor</keyword>
<dbReference type="InterPro" id="IPR052435">
    <property type="entry name" value="YY1-Transcr_Regul"/>
</dbReference>
<dbReference type="GO" id="GO:0006355">
    <property type="term" value="P:regulation of DNA-templated transcription"/>
    <property type="evidence" value="ECO:0007669"/>
    <property type="project" value="InterPro"/>
</dbReference>
<name>A0AAJ7U0W2_PETMA</name>
<feature type="compositionally biased region" description="Acidic residues" evidence="8">
    <location>
        <begin position="1075"/>
        <end position="1097"/>
    </location>
</feature>
<evidence type="ECO:0000256" key="4">
    <source>
        <dbReference type="ARBA" id="ARBA00023015"/>
    </source>
</evidence>
<evidence type="ECO:0000313" key="9">
    <source>
        <dbReference type="Proteomes" id="UP001318040"/>
    </source>
</evidence>
<dbReference type="InterPro" id="IPR049257">
    <property type="entry name" value="Gon4l/CASP8AP2_myb-like"/>
</dbReference>
<dbReference type="FunFam" id="1.10.10.60:FF:000191">
    <property type="entry name" value="GON-4-like protein isoform X1"/>
    <property type="match status" value="1"/>
</dbReference>
<feature type="compositionally biased region" description="Basic and acidic residues" evidence="8">
    <location>
        <begin position="957"/>
        <end position="969"/>
    </location>
</feature>
<evidence type="ECO:0000313" key="12">
    <source>
        <dbReference type="RefSeq" id="XP_032826343.1"/>
    </source>
</evidence>
<dbReference type="RefSeq" id="XP_032826343.1">
    <property type="nucleotide sequence ID" value="XM_032970452.1"/>
</dbReference>
<dbReference type="InterPro" id="IPR003822">
    <property type="entry name" value="PAH"/>
</dbReference>
<feature type="region of interest" description="Disordered" evidence="8">
    <location>
        <begin position="1008"/>
        <end position="1050"/>
    </location>
</feature>
<feature type="compositionally biased region" description="Acidic residues" evidence="8">
    <location>
        <begin position="331"/>
        <end position="355"/>
    </location>
</feature>